<evidence type="ECO:0000256" key="1">
    <source>
        <dbReference type="ARBA" id="ARBA00022490"/>
    </source>
</evidence>
<keyword evidence="3 7" id="KW-0489">Methyltransferase</keyword>
<evidence type="ECO:0000259" key="6">
    <source>
        <dbReference type="Pfam" id="PF26049"/>
    </source>
</evidence>
<organism evidence="7 8">
    <name type="scientific">Mycetocola reblochoni REB411</name>
    <dbReference type="NCBI Taxonomy" id="1255698"/>
    <lineage>
        <taxon>Bacteria</taxon>
        <taxon>Bacillati</taxon>
        <taxon>Actinomycetota</taxon>
        <taxon>Actinomycetes</taxon>
        <taxon>Micrococcales</taxon>
        <taxon>Microbacteriaceae</taxon>
        <taxon>Mycetocola</taxon>
    </lineage>
</organism>
<evidence type="ECO:0000259" key="5">
    <source>
        <dbReference type="Pfam" id="PF05175"/>
    </source>
</evidence>
<keyword evidence="2" id="KW-0698">rRNA processing</keyword>
<dbReference type="InterPro" id="IPR002052">
    <property type="entry name" value="DNA_methylase_N6_adenine_CS"/>
</dbReference>
<feature type="domain" description="Methyltransferase small" evidence="5">
    <location>
        <begin position="204"/>
        <end position="374"/>
    </location>
</feature>
<dbReference type="EMBL" id="FUKR01000070">
    <property type="protein sequence ID" value="SJN40462.1"/>
    <property type="molecule type" value="Genomic_DNA"/>
</dbReference>
<keyword evidence="1" id="KW-0963">Cytoplasm</keyword>
<dbReference type="EC" id="2.1.1.-" evidence="7"/>
<evidence type="ECO:0000256" key="4">
    <source>
        <dbReference type="ARBA" id="ARBA00022679"/>
    </source>
</evidence>
<evidence type="ECO:0000256" key="3">
    <source>
        <dbReference type="ARBA" id="ARBA00022603"/>
    </source>
</evidence>
<dbReference type="Gene3D" id="3.40.50.150">
    <property type="entry name" value="Vaccinia Virus protein VP39"/>
    <property type="match status" value="2"/>
</dbReference>
<dbReference type="OrthoDB" id="29650at2"/>
<dbReference type="PANTHER" id="PTHR47816:SF5">
    <property type="entry name" value="RIBOSOMAL RNA LARGE SUBUNIT METHYLTRANSFERASE G"/>
    <property type="match status" value="1"/>
</dbReference>
<dbReference type="GO" id="GO:0008170">
    <property type="term" value="F:N-methyltransferase activity"/>
    <property type="evidence" value="ECO:0007669"/>
    <property type="project" value="UniProtKB-ARBA"/>
</dbReference>
<dbReference type="Pfam" id="PF26049">
    <property type="entry name" value="RLMG_N"/>
    <property type="match status" value="1"/>
</dbReference>
<dbReference type="InterPro" id="IPR046977">
    <property type="entry name" value="RsmC/RlmG"/>
</dbReference>
<dbReference type="InterPro" id="IPR058679">
    <property type="entry name" value="RlmG_N"/>
</dbReference>
<dbReference type="GO" id="GO:0003676">
    <property type="term" value="F:nucleic acid binding"/>
    <property type="evidence" value="ECO:0007669"/>
    <property type="project" value="InterPro"/>
</dbReference>
<evidence type="ECO:0000313" key="7">
    <source>
        <dbReference type="EMBL" id="SJN40462.1"/>
    </source>
</evidence>
<dbReference type="GO" id="GO:0008757">
    <property type="term" value="F:S-adenosylmethionine-dependent methyltransferase activity"/>
    <property type="evidence" value="ECO:0007669"/>
    <property type="project" value="InterPro"/>
</dbReference>
<dbReference type="GO" id="GO:0006364">
    <property type="term" value="P:rRNA processing"/>
    <property type="evidence" value="ECO:0007669"/>
    <property type="project" value="UniProtKB-KW"/>
</dbReference>
<gene>
    <name evidence="7" type="ORF">FM119_11990</name>
</gene>
<feature type="domain" description="RlmG N-terminal" evidence="6">
    <location>
        <begin position="9"/>
        <end position="182"/>
    </location>
</feature>
<name>A0A1R4K8L7_9MICO</name>
<accession>A0A1R4K8L7</accession>
<reference evidence="8" key="1">
    <citation type="submission" date="2017-02" db="EMBL/GenBank/DDBJ databases">
        <authorList>
            <person name="Dridi B."/>
        </authorList>
    </citation>
    <scope>NUCLEOTIDE SEQUENCE [LARGE SCALE GENOMIC DNA]</scope>
    <source>
        <strain evidence="8">EB411</strain>
    </source>
</reference>
<sequence length="379" mass="39884">MAVPPFDVTALRRHPDVEAPNLQAWDATDRYLLDLAAERVAADPSLRAPGAVTVIGDRHGALSLGARLQLGAATVRSHQDGLLGERAIAANAARLGVDGIEQLPLGRALVDGARLVLLQLPRANAALDEQAALIAAGAASDVVVLAGGRVKHMSRTQTGVLSEHFRIVDATLARQKSRVLLASGPVPGVGRSYPERRVDAELGIEIIAHGAAFNGTGLDLGTRELLGQLHLLQRTEGRAVDLGCGTGVLAVELARRFPSLSVLATDQSLAAVDSATATVSAAGLRDRVRVVRDDGLSAQADDSAELVLLNPPFHIGAAVHTGLAERLFADASRVLVPGGELWTVWNSHLGYRGALERLVGPTEQLHRTPKFTVTRSLAR</sequence>
<evidence type="ECO:0000256" key="2">
    <source>
        <dbReference type="ARBA" id="ARBA00022552"/>
    </source>
</evidence>
<dbReference type="PROSITE" id="PS00092">
    <property type="entry name" value="N6_MTASE"/>
    <property type="match status" value="1"/>
</dbReference>
<dbReference type="GO" id="GO:0032259">
    <property type="term" value="P:methylation"/>
    <property type="evidence" value="ECO:0007669"/>
    <property type="project" value="UniProtKB-KW"/>
</dbReference>
<keyword evidence="8" id="KW-1185">Reference proteome</keyword>
<dbReference type="AlphaFoldDB" id="A0A1R4K8L7"/>
<dbReference type="RefSeq" id="WP_087138400.1">
    <property type="nucleotide sequence ID" value="NZ_FUKR01000070.1"/>
</dbReference>
<keyword evidence="4 7" id="KW-0808">Transferase</keyword>
<dbReference type="SUPFAM" id="SSF53335">
    <property type="entry name" value="S-adenosyl-L-methionine-dependent methyltransferases"/>
    <property type="match status" value="1"/>
</dbReference>
<dbReference type="InterPro" id="IPR007848">
    <property type="entry name" value="Small_mtfrase_dom"/>
</dbReference>
<dbReference type="Pfam" id="PF05175">
    <property type="entry name" value="MTS"/>
    <property type="match status" value="1"/>
</dbReference>
<proteinExistence type="predicted"/>
<dbReference type="CDD" id="cd02440">
    <property type="entry name" value="AdoMet_MTases"/>
    <property type="match status" value="1"/>
</dbReference>
<dbReference type="InterPro" id="IPR029063">
    <property type="entry name" value="SAM-dependent_MTases_sf"/>
</dbReference>
<dbReference type="PANTHER" id="PTHR47816">
    <property type="entry name" value="RIBOSOMAL RNA SMALL SUBUNIT METHYLTRANSFERASE C"/>
    <property type="match status" value="1"/>
</dbReference>
<protein>
    <submittedName>
        <fullName evidence="7">23S rRNA (Guanine-N-2-)-methyltransferase rlmG</fullName>
        <ecNumber evidence="7">2.1.1.-</ecNumber>
    </submittedName>
</protein>
<dbReference type="Proteomes" id="UP000196778">
    <property type="component" value="Unassembled WGS sequence"/>
</dbReference>
<evidence type="ECO:0000313" key="8">
    <source>
        <dbReference type="Proteomes" id="UP000196778"/>
    </source>
</evidence>